<sequence length="208" mass="21907">MNELIASFQLTHAHLFQLVDPPFAYGVLPPQLITITSAVDKKKGKKANQKLLCPLFLSKPETLYVLPELKPDFEANDVPRAKGASAGAGPGTPGLSTAAAPNVAEQADPPAAGIAAAAPAPGAALARRELPLAMASPAGSSSAFTKFATRLEDLLGYRNQGILSPAEYEVEVAKVRTTCASNPSGARPDLPSRPRARARWRDDRGFAR</sequence>
<reference evidence="2" key="1">
    <citation type="submission" date="2021-05" db="EMBL/GenBank/DDBJ databases">
        <title>The genome of the haptophyte Pavlova lutheri (Diacronema luteri, Pavlovales) - a model for lipid biosynthesis in eukaryotic algae.</title>
        <authorList>
            <person name="Hulatt C.J."/>
            <person name="Posewitz M.C."/>
        </authorList>
    </citation>
    <scope>NUCLEOTIDE SEQUENCE</scope>
    <source>
        <strain evidence="2">NIVA-4/92</strain>
    </source>
</reference>
<evidence type="ECO:0000313" key="3">
    <source>
        <dbReference type="Proteomes" id="UP000751190"/>
    </source>
</evidence>
<proteinExistence type="predicted"/>
<gene>
    <name evidence="2" type="ORF">KFE25_008479</name>
</gene>
<comment type="caution">
    <text evidence="2">The sequence shown here is derived from an EMBL/GenBank/DDBJ whole genome shotgun (WGS) entry which is preliminary data.</text>
</comment>
<accession>A0A8J5X8X8</accession>
<feature type="region of interest" description="Disordered" evidence="1">
    <location>
        <begin position="179"/>
        <end position="208"/>
    </location>
</feature>
<feature type="compositionally biased region" description="Basic and acidic residues" evidence="1">
    <location>
        <begin position="199"/>
        <end position="208"/>
    </location>
</feature>
<dbReference type="EMBL" id="JAGTXO010000049">
    <property type="protein sequence ID" value="KAG8458682.1"/>
    <property type="molecule type" value="Genomic_DNA"/>
</dbReference>
<keyword evidence="3" id="KW-1185">Reference proteome</keyword>
<dbReference type="AlphaFoldDB" id="A0A8J5X8X8"/>
<dbReference type="Proteomes" id="UP000751190">
    <property type="component" value="Unassembled WGS sequence"/>
</dbReference>
<evidence type="ECO:0000313" key="2">
    <source>
        <dbReference type="EMBL" id="KAG8458682.1"/>
    </source>
</evidence>
<name>A0A8J5X8X8_DIALT</name>
<protein>
    <submittedName>
        <fullName evidence="2">Uncharacterized protein</fullName>
    </submittedName>
</protein>
<evidence type="ECO:0000256" key="1">
    <source>
        <dbReference type="SAM" id="MobiDB-lite"/>
    </source>
</evidence>
<organism evidence="2 3">
    <name type="scientific">Diacronema lutheri</name>
    <name type="common">Unicellular marine alga</name>
    <name type="synonym">Monochrysis lutheri</name>
    <dbReference type="NCBI Taxonomy" id="2081491"/>
    <lineage>
        <taxon>Eukaryota</taxon>
        <taxon>Haptista</taxon>
        <taxon>Haptophyta</taxon>
        <taxon>Pavlovophyceae</taxon>
        <taxon>Pavlovales</taxon>
        <taxon>Pavlovaceae</taxon>
        <taxon>Diacronema</taxon>
    </lineage>
</organism>
<feature type="region of interest" description="Disordered" evidence="1">
    <location>
        <begin position="77"/>
        <end position="98"/>
    </location>
</feature>